<organism evidence="2 3">
    <name type="scientific">Trichocladium antarcticum</name>
    <dbReference type="NCBI Taxonomy" id="1450529"/>
    <lineage>
        <taxon>Eukaryota</taxon>
        <taxon>Fungi</taxon>
        <taxon>Dikarya</taxon>
        <taxon>Ascomycota</taxon>
        <taxon>Pezizomycotina</taxon>
        <taxon>Sordariomycetes</taxon>
        <taxon>Sordariomycetidae</taxon>
        <taxon>Sordariales</taxon>
        <taxon>Chaetomiaceae</taxon>
        <taxon>Trichocladium</taxon>
    </lineage>
</organism>
<protein>
    <submittedName>
        <fullName evidence="2">Uncharacterized protein</fullName>
    </submittedName>
</protein>
<reference evidence="2" key="1">
    <citation type="journal article" date="2023" name="Mol. Phylogenet. Evol.">
        <title>Genome-scale phylogeny and comparative genomics of the fungal order Sordariales.</title>
        <authorList>
            <person name="Hensen N."/>
            <person name="Bonometti L."/>
            <person name="Westerberg I."/>
            <person name="Brannstrom I.O."/>
            <person name="Guillou S."/>
            <person name="Cros-Aarteil S."/>
            <person name="Calhoun S."/>
            <person name="Haridas S."/>
            <person name="Kuo A."/>
            <person name="Mondo S."/>
            <person name="Pangilinan J."/>
            <person name="Riley R."/>
            <person name="LaButti K."/>
            <person name="Andreopoulos B."/>
            <person name="Lipzen A."/>
            <person name="Chen C."/>
            <person name="Yan M."/>
            <person name="Daum C."/>
            <person name="Ng V."/>
            <person name="Clum A."/>
            <person name="Steindorff A."/>
            <person name="Ohm R.A."/>
            <person name="Martin F."/>
            <person name="Silar P."/>
            <person name="Natvig D.O."/>
            <person name="Lalanne C."/>
            <person name="Gautier V."/>
            <person name="Ament-Velasquez S.L."/>
            <person name="Kruys A."/>
            <person name="Hutchinson M.I."/>
            <person name="Powell A.J."/>
            <person name="Barry K."/>
            <person name="Miller A.N."/>
            <person name="Grigoriev I.V."/>
            <person name="Debuchy R."/>
            <person name="Gladieux P."/>
            <person name="Hiltunen Thoren M."/>
            <person name="Johannesson H."/>
        </authorList>
    </citation>
    <scope>NUCLEOTIDE SEQUENCE</scope>
    <source>
        <strain evidence="2">CBS 123565</strain>
    </source>
</reference>
<feature type="compositionally biased region" description="Low complexity" evidence="1">
    <location>
        <begin position="1"/>
        <end position="11"/>
    </location>
</feature>
<accession>A0AAN6UI39</accession>
<sequence>MAPPARTATPSPTSPSFPLPMAGGRAQPGNTFRQQRQASAPGPHHDRRCPSPDLEGARPGRVFGLPPRKVSDGPRPGLGLGLGRAHSHPRGSVPSLAGAYGRPYIARGGRFAYRPSARMDAWLAGLEVSVGADVGEDVGSVAAWVGGADGEVAVESGVECEDVAVASFLVDDRVGEAEVGHGSRGEGVTVGAGDGAYRGLDVGEECVDATERREKRAVSTSILCVVLDERGARKMPGSGKRVKDEEESQPGRGTTSLPTLPPAQRLT</sequence>
<evidence type="ECO:0000313" key="2">
    <source>
        <dbReference type="EMBL" id="KAK4133174.1"/>
    </source>
</evidence>
<dbReference type="EMBL" id="MU853413">
    <property type="protein sequence ID" value="KAK4133174.1"/>
    <property type="molecule type" value="Genomic_DNA"/>
</dbReference>
<feature type="region of interest" description="Disordered" evidence="1">
    <location>
        <begin position="1"/>
        <end position="96"/>
    </location>
</feature>
<proteinExistence type="predicted"/>
<dbReference type="Proteomes" id="UP001304895">
    <property type="component" value="Unassembled WGS sequence"/>
</dbReference>
<keyword evidence="3" id="KW-1185">Reference proteome</keyword>
<feature type="compositionally biased region" description="Polar residues" evidence="1">
    <location>
        <begin position="28"/>
        <end position="38"/>
    </location>
</feature>
<evidence type="ECO:0000313" key="3">
    <source>
        <dbReference type="Proteomes" id="UP001304895"/>
    </source>
</evidence>
<name>A0AAN6UI39_9PEZI</name>
<feature type="region of interest" description="Disordered" evidence="1">
    <location>
        <begin position="233"/>
        <end position="267"/>
    </location>
</feature>
<comment type="caution">
    <text evidence="2">The sequence shown here is derived from an EMBL/GenBank/DDBJ whole genome shotgun (WGS) entry which is preliminary data.</text>
</comment>
<reference evidence="2" key="2">
    <citation type="submission" date="2023-05" db="EMBL/GenBank/DDBJ databases">
        <authorList>
            <consortium name="Lawrence Berkeley National Laboratory"/>
            <person name="Steindorff A."/>
            <person name="Hensen N."/>
            <person name="Bonometti L."/>
            <person name="Westerberg I."/>
            <person name="Brannstrom I.O."/>
            <person name="Guillou S."/>
            <person name="Cros-Aarteil S."/>
            <person name="Calhoun S."/>
            <person name="Haridas S."/>
            <person name="Kuo A."/>
            <person name="Mondo S."/>
            <person name="Pangilinan J."/>
            <person name="Riley R."/>
            <person name="Labutti K."/>
            <person name="Andreopoulos B."/>
            <person name="Lipzen A."/>
            <person name="Chen C."/>
            <person name="Yanf M."/>
            <person name="Daum C."/>
            <person name="Ng V."/>
            <person name="Clum A."/>
            <person name="Ohm R."/>
            <person name="Martin F."/>
            <person name="Silar P."/>
            <person name="Natvig D."/>
            <person name="Lalanne C."/>
            <person name="Gautier V."/>
            <person name="Ament-Velasquez S.L."/>
            <person name="Kruys A."/>
            <person name="Hutchinson M.I."/>
            <person name="Powell A.J."/>
            <person name="Barry K."/>
            <person name="Miller A.N."/>
            <person name="Grigoriev I.V."/>
            <person name="Debuchy R."/>
            <person name="Gladieux P."/>
            <person name="Thoren M.H."/>
            <person name="Johannesson H."/>
        </authorList>
    </citation>
    <scope>NUCLEOTIDE SEQUENCE</scope>
    <source>
        <strain evidence="2">CBS 123565</strain>
    </source>
</reference>
<evidence type="ECO:0000256" key="1">
    <source>
        <dbReference type="SAM" id="MobiDB-lite"/>
    </source>
</evidence>
<gene>
    <name evidence="2" type="ORF">BT67DRAFT_58250</name>
</gene>
<dbReference type="AlphaFoldDB" id="A0AAN6UI39"/>